<protein>
    <recommendedName>
        <fullName evidence="3">C2 domain-containing protein</fullName>
    </recommendedName>
</protein>
<feature type="domain" description="C2" evidence="3">
    <location>
        <begin position="240"/>
        <end position="369"/>
    </location>
</feature>
<feature type="compositionally biased region" description="Acidic residues" evidence="1">
    <location>
        <begin position="132"/>
        <end position="146"/>
    </location>
</feature>
<feature type="compositionally biased region" description="Polar residues" evidence="1">
    <location>
        <begin position="17"/>
        <end position="46"/>
    </location>
</feature>
<name>A0A9W7APM0_9STRA</name>
<keyword evidence="2" id="KW-0812">Transmembrane</keyword>
<proteinExistence type="predicted"/>
<dbReference type="SMART" id="SM00239">
    <property type="entry name" value="C2"/>
    <property type="match status" value="9"/>
</dbReference>
<dbReference type="PANTHER" id="PTHR47052">
    <property type="entry name" value="CONSERVED SERINE PROLINE-RICH PROTEIN (AFU_ORTHOLOGUE AFUA_2G01790)"/>
    <property type="match status" value="1"/>
</dbReference>
<dbReference type="Pfam" id="PF00168">
    <property type="entry name" value="C2"/>
    <property type="match status" value="8"/>
</dbReference>
<feature type="transmembrane region" description="Helical" evidence="2">
    <location>
        <begin position="2318"/>
        <end position="2336"/>
    </location>
</feature>
<dbReference type="InterPro" id="IPR035892">
    <property type="entry name" value="C2_domain_sf"/>
</dbReference>
<feature type="compositionally biased region" description="Acidic residues" evidence="1">
    <location>
        <begin position="102"/>
        <end position="113"/>
    </location>
</feature>
<feature type="domain" description="C2" evidence="3">
    <location>
        <begin position="1184"/>
        <end position="1314"/>
    </location>
</feature>
<feature type="compositionally biased region" description="Basic and acidic residues" evidence="1">
    <location>
        <begin position="147"/>
        <end position="161"/>
    </location>
</feature>
<dbReference type="CDD" id="cd00030">
    <property type="entry name" value="C2"/>
    <property type="match status" value="5"/>
</dbReference>
<dbReference type="PANTHER" id="PTHR47052:SF3">
    <property type="entry name" value="INGRESSION PROTEIN 1"/>
    <property type="match status" value="1"/>
</dbReference>
<feature type="region of interest" description="Disordered" evidence="1">
    <location>
        <begin position="1"/>
        <end position="46"/>
    </location>
</feature>
<feature type="transmembrane region" description="Helical" evidence="2">
    <location>
        <begin position="2272"/>
        <end position="2298"/>
    </location>
</feature>
<reference evidence="5" key="1">
    <citation type="journal article" date="2023" name="Commun. Biol.">
        <title>Genome analysis of Parmales, the sister group of diatoms, reveals the evolutionary specialization of diatoms from phago-mixotrophs to photoautotrophs.</title>
        <authorList>
            <person name="Ban H."/>
            <person name="Sato S."/>
            <person name="Yoshikawa S."/>
            <person name="Yamada K."/>
            <person name="Nakamura Y."/>
            <person name="Ichinomiya M."/>
            <person name="Sato N."/>
            <person name="Blanc-Mathieu R."/>
            <person name="Endo H."/>
            <person name="Kuwata A."/>
            <person name="Ogata H."/>
        </authorList>
    </citation>
    <scope>NUCLEOTIDE SEQUENCE [LARGE SCALE GENOMIC DNA]</scope>
    <source>
        <strain evidence="5">NIES 3701</strain>
    </source>
</reference>
<dbReference type="Gene3D" id="2.60.40.150">
    <property type="entry name" value="C2 domain"/>
    <property type="match status" value="8"/>
</dbReference>
<evidence type="ECO:0000256" key="2">
    <source>
        <dbReference type="SAM" id="Phobius"/>
    </source>
</evidence>
<evidence type="ECO:0000256" key="1">
    <source>
        <dbReference type="SAM" id="MobiDB-lite"/>
    </source>
</evidence>
<gene>
    <name evidence="4" type="ORF">TrST_g13778</name>
</gene>
<keyword evidence="2" id="KW-0472">Membrane</keyword>
<dbReference type="PROSITE" id="PS50004">
    <property type="entry name" value="C2"/>
    <property type="match status" value="8"/>
</dbReference>
<organism evidence="4 5">
    <name type="scientific">Triparma strigata</name>
    <dbReference type="NCBI Taxonomy" id="1606541"/>
    <lineage>
        <taxon>Eukaryota</taxon>
        <taxon>Sar</taxon>
        <taxon>Stramenopiles</taxon>
        <taxon>Ochrophyta</taxon>
        <taxon>Bolidophyceae</taxon>
        <taxon>Parmales</taxon>
        <taxon>Triparmaceae</taxon>
        <taxon>Triparma</taxon>
    </lineage>
</organism>
<comment type="caution">
    <text evidence="4">The sequence shown here is derived from an EMBL/GenBank/DDBJ whole genome shotgun (WGS) entry which is preliminary data.</text>
</comment>
<accession>A0A9W7APM0</accession>
<dbReference type="SUPFAM" id="SSF49562">
    <property type="entry name" value="C2 domain (Calcium/lipid-binding domain, CaLB)"/>
    <property type="match status" value="8"/>
</dbReference>
<keyword evidence="2" id="KW-1133">Transmembrane helix</keyword>
<feature type="domain" description="C2" evidence="3">
    <location>
        <begin position="1612"/>
        <end position="1736"/>
    </location>
</feature>
<evidence type="ECO:0000259" key="3">
    <source>
        <dbReference type="PROSITE" id="PS50004"/>
    </source>
</evidence>
<evidence type="ECO:0000313" key="5">
    <source>
        <dbReference type="Proteomes" id="UP001165085"/>
    </source>
</evidence>
<dbReference type="InterPro" id="IPR000008">
    <property type="entry name" value="C2_dom"/>
</dbReference>
<evidence type="ECO:0000313" key="4">
    <source>
        <dbReference type="EMBL" id="GMH73695.1"/>
    </source>
</evidence>
<feature type="domain" description="C2" evidence="3">
    <location>
        <begin position="873"/>
        <end position="1005"/>
    </location>
</feature>
<keyword evidence="5" id="KW-1185">Reference proteome</keyword>
<feature type="region of interest" description="Disordered" evidence="1">
    <location>
        <begin position="82"/>
        <end position="161"/>
    </location>
</feature>
<feature type="domain" description="C2" evidence="3">
    <location>
        <begin position="1009"/>
        <end position="1131"/>
    </location>
</feature>
<dbReference type="EMBL" id="BRXY01000171">
    <property type="protein sequence ID" value="GMH73695.1"/>
    <property type="molecule type" value="Genomic_DNA"/>
</dbReference>
<feature type="domain" description="C2" evidence="3">
    <location>
        <begin position="384"/>
        <end position="504"/>
    </location>
</feature>
<feature type="domain" description="C2" evidence="3">
    <location>
        <begin position="523"/>
        <end position="641"/>
    </location>
</feature>
<sequence>MATIIPTDTDDVPPSSADPTTSARQTRPHTKPQTDPTAHHLLTTNATQTELANKAILALSQKKGLSLINKSKLRTLAGKAKNVVDELHNDPNYNPPEKVETVEEETESDEESKEESVYSMSDSDAENPQGDEASDEEDEENEDLESQLEKPAKPTRSEVKEQLKAFKRSKKNIELKHGGRQIMKLYELWQEQFEMKNEYVSEESYLNAHKQKDKLRHTRFKLVKMIEQKLEKQNLNKTLRRYRDEENNSMQPKVRASEWCGRVSIVAHEADGVKGKDKRTNAYLRFRVGGAKYGEWKRTKTVKNSTLTPDFADEKLMFDIEDGNAICENNDATLEVEIFDDNFPFDAKLGKCTIKLKKFIATPLKPRTAYHQMHIYKFGSGYIKTASVKLTISFEHSFEGIAVFTLLDARNLADRGGFGDKQDPYAVIKVGKNRKRTKTVDDGGTNPNFNGEQILIHCKRNCFKDDVTVKLYDDDIGRDDVIGSTTFSLLPHIRDCAKYRSRSSKKATPPPVQSFQLTHKNKTAGELRMSVQFLPAGSLQVEVVRAKNLRNPDRSGEPDPYCTLTMESLAPTLRQSYTTKVHQDGGADAVWNASFNFDVVDQFEINLKVWDDDFGLDDLIGSTYINIVELVRTLGYMEGWFDIDYTHKGVKKPAGSIFLKLSFLGYPKIRYPQYRPTLDGSDRVLSNLVDKKPVKRFYDLSPNLKYDYKAMASGRFHLTLDRCLKLHYPNGKNLTHYPWIYVKMRIDGGGKKPIEFRSHTAKNVECDLVKGKKCTAIFHNQKFTFDFIPKLVADLFGEGFGGGDEDKDEEGEEDGQKLIATFEVYEERMPIFPLKCGCNRLLGTLTLDLNRVFSNPFVPTQTTFPLNHPGFEIQGCINVNFYYEAGRRGMVIMKLIEGKELKEKGGMISWLTNDKMDPYVTAEFGGERLTSKTCSDGHTAPNFFNEQLVLWSGESKKKIPDWTQPIKFKLFDNDFGRDYVIGEAELDLLQYFSLEQEQGNRTRSLDIFKKGREAGSLVYKLDFIPAGVLNCWVKGCSNLRSTELVGSQDPYCVITLTSVNNSKADNKVKTKTHSDGGRNPIFGEMFKFDIVDVYEMSIQVYDEDFGKDDLIGETVYSFIDVIKVGGFAKSCTIPIAYKGKPAGDVNIVMSFDVNPVQGTPYEGFRYPGHVQMIETFEPPVNDNDPFKNRIGAMRPEKGWAVPGRLVLNLIELDDIKGKDNDLQAYVKVKLGRERTKENCKTKTHKSDETGRDVKIEETFVIDVTDANDIKQDDEIELEFEVYDDNWSDTLLCCCALKMREYMEWRPYEAVDLWLDLNVAGDDDINGRIHVEMKWQPAVTGLVKITLNSATGLKDGGLMDKCDPYVTAELGPNNKCRSITNDDAGSTADFKDEELLLWCNGVNWLQPLVFKCWDDDFGRDDFLGKVEVDVTGIMGGTLPNIGIDVKVPFNGVKVDSFGDKEKGVLIAALAELLGEEEDEIDDLKIHDRPVTLEDPSRQEGVDLTFSLRRELRRGMKWETREQRLRCVRELWMDRKKVHESVDPKPVDLLERFDYIMSDKADMLHSFQGAIQSKGAQQLLLSLSSLAIDSKYWQPPVVSVTGMKGYDLLDKKGRAQKTDPELHMQVEWIPAGVLVVQVMEGRGMRNTEWVGKTDNYYVVKLKGAAPGKLADFEKRSKTIKGGGKDCDFGGAEMNFDVVDHREVEIVVWDDDLGKDDEIGRVVVDLRSVYKRGVVDEWHSMTYKKPLGMCGCGVKGKTVSVPAGELRVVLSFFGEEGVKYPASVGKMDPIAQAQLEKKHKQELAYLLVKHDSMKEERRLNMVADDKEFVMKRQQAWDEEEKELEAEFTKQKEINRLDIIEDSKRPRDEDGNLLDEEGIALKEYMKDNREKTLGTTFELMSPLEQEAYENEQQDKLDKRIADAVGVIEEEYQRRLKEVVDGRRVVDLEGGLGGGVGVGGLDARIEAEMLRISGEYDIALAALIEVQESEIRGSSYDESERINFKKERRVTEEEEEEGEGDVVWGGEMVPVARFDDVLDSYSVASSVASFQRGSKNNPVLPALEMVPFLKPVGEGGEGGEDLEGGQIVEVEPPLLNEFGEEIKIQPPEPTEEEKAEHDKMIKDMEDQLAREKAKQLTAPVTLDFELLEGILDEVQDEVHSKLEQHEQTLRDLFSIWLPMLARVLRLNHLVDNSRTVRAYEGYLKDREELFVETKKVKKQYIKQMEKLKKAALKSEDFKIVYIANNELRDTRDRLKERLYRTWKENFINHLIRVVKLFFQYIIAAAWATVVYVPFIGLFCFGFVCSSDIDVTDGEWHGEDLEASVAAAAFPAMIVLGFPGYIMDMRGYLFGREGERKNWIWRKVFRPRNFDEEMMKTLFKISDKIQEEKDEEDLQRDMKKSVEQLENEAKGGVKEYAAKVLEKKEFKDGAARKVNAGGSASDER</sequence>
<feature type="domain" description="C2" evidence="3">
    <location>
        <begin position="1324"/>
        <end position="1442"/>
    </location>
</feature>
<dbReference type="InterPro" id="IPR052981">
    <property type="entry name" value="Ingression_C2_domain"/>
</dbReference>
<dbReference type="Proteomes" id="UP001165085">
    <property type="component" value="Unassembled WGS sequence"/>
</dbReference>
<dbReference type="OrthoDB" id="270970at2759"/>